<dbReference type="Gene3D" id="2.40.50.140">
    <property type="entry name" value="Nucleic acid-binding proteins"/>
    <property type="match status" value="1"/>
</dbReference>
<dbReference type="GO" id="GO:0005737">
    <property type="term" value="C:cytoplasm"/>
    <property type="evidence" value="ECO:0007669"/>
    <property type="project" value="UniProtKB-SubCell"/>
</dbReference>
<feature type="binding site" evidence="7">
    <location>
        <position position="456"/>
    </location>
    <ligand>
        <name>L-aspartate</name>
        <dbReference type="ChEBI" id="CHEBI:29991"/>
    </ligand>
</feature>
<organism evidence="9 10">
    <name type="scientific">Caldimicrobium thiodismutans</name>
    <dbReference type="NCBI Taxonomy" id="1653476"/>
    <lineage>
        <taxon>Bacteria</taxon>
        <taxon>Pseudomonadati</taxon>
        <taxon>Thermodesulfobacteriota</taxon>
        <taxon>Thermodesulfobacteria</taxon>
        <taxon>Thermodesulfobacteriales</taxon>
        <taxon>Thermodesulfobacteriaceae</taxon>
        <taxon>Caldimicrobium</taxon>
    </lineage>
</organism>
<comment type="similarity">
    <text evidence="1 7">Belongs to the class-II aminoacyl-tRNA synthetase family. Type 1 subfamily.</text>
</comment>
<dbReference type="InterPro" id="IPR047090">
    <property type="entry name" value="AspRS_core"/>
</dbReference>
<feature type="region of interest" description="Aspartate" evidence="7">
    <location>
        <begin position="202"/>
        <end position="205"/>
    </location>
</feature>
<dbReference type="PROSITE" id="PS50862">
    <property type="entry name" value="AA_TRNA_LIGASE_II"/>
    <property type="match status" value="1"/>
</dbReference>
<dbReference type="OrthoDB" id="9802326at2"/>
<feature type="domain" description="Aminoacyl-transfer RNA synthetases class-II family profile" evidence="8">
    <location>
        <begin position="145"/>
        <end position="561"/>
    </location>
</feature>
<gene>
    <name evidence="7" type="primary">aspS</name>
    <name evidence="9" type="ORF">THC_1803</name>
</gene>
<dbReference type="STRING" id="1653476.THC_1803"/>
<evidence type="ECO:0000256" key="4">
    <source>
        <dbReference type="ARBA" id="ARBA00022840"/>
    </source>
</evidence>
<dbReference type="SUPFAM" id="SSF55681">
    <property type="entry name" value="Class II aaRS and biotin synthetases"/>
    <property type="match status" value="1"/>
</dbReference>
<keyword evidence="6 7" id="KW-0030">Aminoacyl-tRNA synthetase</keyword>
<keyword evidence="4 7" id="KW-0067">ATP-binding</keyword>
<feature type="binding site" evidence="7">
    <location>
        <position position="224"/>
    </location>
    <ligand>
        <name>L-aspartate</name>
        <dbReference type="ChEBI" id="CHEBI:29991"/>
    </ligand>
</feature>
<feature type="binding site" evidence="7">
    <location>
        <position position="233"/>
    </location>
    <ligand>
        <name>ATP</name>
        <dbReference type="ChEBI" id="CHEBI:30616"/>
    </ligand>
</feature>
<evidence type="ECO:0000259" key="8">
    <source>
        <dbReference type="PROSITE" id="PS50862"/>
    </source>
</evidence>
<dbReference type="InterPro" id="IPR004365">
    <property type="entry name" value="NA-bd_OB_tRNA"/>
</dbReference>
<dbReference type="Pfam" id="PF00152">
    <property type="entry name" value="tRNA-synt_2"/>
    <property type="match status" value="1"/>
</dbReference>
<dbReference type="PRINTS" id="PR01042">
    <property type="entry name" value="TRNASYNTHASP"/>
</dbReference>
<keyword evidence="10" id="KW-1185">Reference proteome</keyword>
<proteinExistence type="inferred from homology"/>
<dbReference type="PANTHER" id="PTHR22594">
    <property type="entry name" value="ASPARTYL/LYSYL-TRNA SYNTHETASE"/>
    <property type="match status" value="1"/>
</dbReference>
<keyword evidence="2 7" id="KW-0436">Ligase</keyword>
<evidence type="ECO:0000256" key="2">
    <source>
        <dbReference type="ARBA" id="ARBA00022598"/>
    </source>
</evidence>
<dbReference type="KEGG" id="cthi:THC_1803"/>
<feature type="binding site" evidence="7">
    <location>
        <position position="497"/>
    </location>
    <ligand>
        <name>L-aspartate</name>
        <dbReference type="ChEBI" id="CHEBI:29991"/>
    </ligand>
</feature>
<dbReference type="GO" id="GO:0004815">
    <property type="term" value="F:aspartate-tRNA ligase activity"/>
    <property type="evidence" value="ECO:0007669"/>
    <property type="project" value="UniProtKB-UniRule"/>
</dbReference>
<evidence type="ECO:0000313" key="9">
    <source>
        <dbReference type="EMBL" id="BAU24162.1"/>
    </source>
</evidence>
<feature type="binding site" evidence="7">
    <location>
        <begin position="542"/>
        <end position="545"/>
    </location>
    <ligand>
        <name>ATP</name>
        <dbReference type="ChEBI" id="CHEBI:30616"/>
    </ligand>
</feature>
<protein>
    <recommendedName>
        <fullName evidence="7">Aspartate--tRNA(Asp/Asn) ligase</fullName>
        <ecNumber evidence="7">6.1.1.23</ecNumber>
    </recommendedName>
    <alternativeName>
        <fullName evidence="7">Aspartyl-tRNA synthetase</fullName>
        <shortName evidence="7">AspRS</shortName>
    </alternativeName>
    <alternativeName>
        <fullName evidence="7">Non-discriminating aspartyl-tRNA synthetase</fullName>
        <shortName evidence="7">ND-AspRS</shortName>
    </alternativeName>
</protein>
<feature type="binding site" evidence="7">
    <location>
        <begin position="224"/>
        <end position="226"/>
    </location>
    <ligand>
        <name>ATP</name>
        <dbReference type="ChEBI" id="CHEBI:30616"/>
    </ligand>
</feature>
<dbReference type="InterPro" id="IPR006195">
    <property type="entry name" value="aa-tRNA-synth_II"/>
</dbReference>
<dbReference type="EC" id="6.1.1.23" evidence="7"/>
<name>A0A0U5AQE0_9BACT</name>
<dbReference type="InterPro" id="IPR029351">
    <property type="entry name" value="GAD_dom"/>
</dbReference>
<dbReference type="InterPro" id="IPR002312">
    <property type="entry name" value="Asp/Asn-tRNA-synth_IIb"/>
</dbReference>
<sequence length="600" mass="68987">MRLKRTHQIGEITPKLIGEELSVSGWILRRRDHGGVIFLDLRDRTGLLQVVFEEGIDPEVHALADSLRIEYVITVKGVLRRRPPGMENPKIPTGEVELVAKDLEILNTSHTPPFPMDEDLSEVSEAIRLKYRYLEMRALNGQEPFIFRHKVNQALREFLNARGFLELETPYLTKSTPEGARDYLVPSRLYPGKFYALPQSPQLFKQIFMVAGFERYYQIVRCFRDEDLRADRQPEFTQLDLEMSFVTEEDVMQLVEELISHLFEKTMGISLSVPFPRLSYQYAISTYGTDRPDLRFGLELKDVSEIAKASQFQVFRSALEKGGFVKGIKVPAHFTRKEIEELTSFAQELGAKGLAWIKYTKRGTTFEEKWSSPIVKFFDPTLLNKMELLFELEEEKATLLFVADTPSLTHSILGELRNHLAKKLSLIPEREFKFTWVVDFPLFEYSEEEGRPVSVHHPFTHPKEEDLELLEKDPLKVRSKAYDIVLNGIEIGGGSIRIHRRDLQQRIFKILGISEEEAEEKFGFLLQALDFGAPPHGGLAFGLDRLIMLMLGKKSIREVIPFPKTQRGQCLLTGAPSEVRIEQILELHLLPGWEKKKEGS</sequence>
<reference evidence="9 10" key="1">
    <citation type="journal article" date="2016" name="Int. J. Syst. Evol. Microbiol.">
        <title>Caldimicrobium thiodismutans sp. nov., a sulfur-disproportionating bacterium isolated from a hot spring, and emended description of the genus Caldimicrobium.</title>
        <authorList>
            <person name="Kojima H."/>
            <person name="Umezawa K."/>
            <person name="Fukui M."/>
        </authorList>
    </citation>
    <scope>NUCLEOTIDE SEQUENCE [LARGE SCALE GENOMIC DNA]</scope>
    <source>
        <strain evidence="9 10">TF1</strain>
    </source>
</reference>
<dbReference type="InterPro" id="IPR004115">
    <property type="entry name" value="GAD-like_sf"/>
</dbReference>
<dbReference type="SUPFAM" id="SSF55261">
    <property type="entry name" value="GAD domain-like"/>
    <property type="match status" value="1"/>
</dbReference>
<comment type="subunit">
    <text evidence="7">Homodimer.</text>
</comment>
<dbReference type="InterPro" id="IPR047089">
    <property type="entry name" value="Asp-tRNA-ligase_1_N"/>
</dbReference>
<dbReference type="Proteomes" id="UP000068196">
    <property type="component" value="Chromosome"/>
</dbReference>
<dbReference type="InterPro" id="IPR045864">
    <property type="entry name" value="aa-tRNA-synth_II/BPL/LPL"/>
</dbReference>
<evidence type="ECO:0000256" key="3">
    <source>
        <dbReference type="ARBA" id="ARBA00022741"/>
    </source>
</evidence>
<dbReference type="GO" id="GO:0005524">
    <property type="term" value="F:ATP binding"/>
    <property type="evidence" value="ECO:0007669"/>
    <property type="project" value="UniProtKB-UniRule"/>
</dbReference>
<reference evidence="10" key="2">
    <citation type="journal article" date="2016" name="Int. J. Syst. Evol. Microbiol.">
        <title>Caldimicrobium thiodismutans sp. nov., a sulfur-disproportionating bacterium isolated from a hot spring.</title>
        <authorList>
            <person name="Kojima H."/>
            <person name="Umezawa K."/>
            <person name="Fukui M."/>
        </authorList>
    </citation>
    <scope>NUCLEOTIDE SEQUENCE [LARGE SCALE GENOMIC DNA]</scope>
    <source>
        <strain evidence="10">TF1</strain>
    </source>
</reference>
<evidence type="ECO:0000256" key="6">
    <source>
        <dbReference type="ARBA" id="ARBA00023146"/>
    </source>
</evidence>
<keyword evidence="5 7" id="KW-0648">Protein biosynthesis</keyword>
<feature type="site" description="Important for tRNA non-discrimination" evidence="7">
    <location>
        <position position="33"/>
    </location>
</feature>
<dbReference type="Gene3D" id="3.30.1360.30">
    <property type="entry name" value="GAD-like domain"/>
    <property type="match status" value="1"/>
</dbReference>
<feature type="site" description="Important for tRNA non-discrimination" evidence="7">
    <location>
        <position position="85"/>
    </location>
</feature>
<dbReference type="SUPFAM" id="SSF50249">
    <property type="entry name" value="Nucleic acid-binding proteins"/>
    <property type="match status" value="1"/>
</dbReference>
<evidence type="ECO:0000313" key="10">
    <source>
        <dbReference type="Proteomes" id="UP000068196"/>
    </source>
</evidence>
<dbReference type="Pfam" id="PF01336">
    <property type="entry name" value="tRNA_anti-codon"/>
    <property type="match status" value="1"/>
</dbReference>
<dbReference type="Gene3D" id="3.30.930.10">
    <property type="entry name" value="Bira Bifunctional Protein, Domain 2"/>
    <property type="match status" value="1"/>
</dbReference>
<dbReference type="RefSeq" id="WP_068516442.1">
    <property type="nucleotide sequence ID" value="NZ_AP014945.1"/>
</dbReference>
<dbReference type="NCBIfam" id="TIGR00459">
    <property type="entry name" value="aspS_bact"/>
    <property type="match status" value="1"/>
</dbReference>
<keyword evidence="3 7" id="KW-0547">Nucleotide-binding</keyword>
<dbReference type="EMBL" id="AP014945">
    <property type="protein sequence ID" value="BAU24162.1"/>
    <property type="molecule type" value="Genomic_DNA"/>
</dbReference>
<accession>A0A0U5AQE0</accession>
<dbReference type="AlphaFoldDB" id="A0A0U5AQE0"/>
<dbReference type="GO" id="GO:0006422">
    <property type="term" value="P:aspartyl-tRNA aminoacylation"/>
    <property type="evidence" value="ECO:0007669"/>
    <property type="project" value="UniProtKB-UniRule"/>
</dbReference>
<comment type="function">
    <text evidence="7">Aspartyl-tRNA synthetase with relaxed tRNA specificity since it is able to aspartylate not only its cognate tRNA(Asp) but also tRNA(Asn). Reaction proceeds in two steps: L-aspartate is first activated by ATP to form Asp-AMP and then transferred to the acceptor end of tRNA(Asp/Asn).</text>
</comment>
<dbReference type="CDD" id="cd00777">
    <property type="entry name" value="AspRS_core"/>
    <property type="match status" value="1"/>
</dbReference>
<comment type="subcellular location">
    <subcellularLocation>
        <location evidence="7">Cytoplasm</location>
    </subcellularLocation>
</comment>
<dbReference type="CDD" id="cd04317">
    <property type="entry name" value="EcAspRS_like_N"/>
    <property type="match status" value="1"/>
</dbReference>
<evidence type="ECO:0000256" key="1">
    <source>
        <dbReference type="ARBA" id="ARBA00006303"/>
    </source>
</evidence>
<dbReference type="NCBIfam" id="NF001750">
    <property type="entry name" value="PRK00476.1"/>
    <property type="match status" value="1"/>
</dbReference>
<dbReference type="GO" id="GO:0003676">
    <property type="term" value="F:nucleic acid binding"/>
    <property type="evidence" value="ECO:0007669"/>
    <property type="project" value="InterPro"/>
</dbReference>
<comment type="catalytic activity">
    <reaction evidence="7">
        <text>tRNA(Asx) + L-aspartate + ATP = L-aspartyl-tRNA(Asx) + AMP + diphosphate</text>
        <dbReference type="Rhea" id="RHEA:18349"/>
        <dbReference type="Rhea" id="RHEA-COMP:9710"/>
        <dbReference type="Rhea" id="RHEA-COMP:9711"/>
        <dbReference type="ChEBI" id="CHEBI:29991"/>
        <dbReference type="ChEBI" id="CHEBI:30616"/>
        <dbReference type="ChEBI" id="CHEBI:33019"/>
        <dbReference type="ChEBI" id="CHEBI:78442"/>
        <dbReference type="ChEBI" id="CHEBI:78516"/>
        <dbReference type="ChEBI" id="CHEBI:456215"/>
        <dbReference type="EC" id="6.1.1.23"/>
    </reaction>
</comment>
<feature type="binding site" evidence="7">
    <location>
        <position position="490"/>
    </location>
    <ligand>
        <name>ATP</name>
        <dbReference type="ChEBI" id="CHEBI:30616"/>
    </ligand>
</feature>
<dbReference type="InterPro" id="IPR012340">
    <property type="entry name" value="NA-bd_OB-fold"/>
</dbReference>
<dbReference type="InterPro" id="IPR004364">
    <property type="entry name" value="Aa-tRNA-synt_II"/>
</dbReference>
<dbReference type="PANTHER" id="PTHR22594:SF5">
    <property type="entry name" value="ASPARTATE--TRNA LIGASE, MITOCHONDRIAL"/>
    <property type="match status" value="1"/>
</dbReference>
<keyword evidence="7" id="KW-0963">Cytoplasm</keyword>
<dbReference type="PATRIC" id="fig|1653476.3.peg.1879"/>
<dbReference type="InterPro" id="IPR004524">
    <property type="entry name" value="Asp-tRNA-ligase_1"/>
</dbReference>
<dbReference type="HAMAP" id="MF_00044">
    <property type="entry name" value="Asp_tRNA_synth_type1"/>
    <property type="match status" value="1"/>
</dbReference>
<evidence type="ECO:0000256" key="7">
    <source>
        <dbReference type="HAMAP-Rule" id="MF_00044"/>
    </source>
</evidence>
<evidence type="ECO:0000256" key="5">
    <source>
        <dbReference type="ARBA" id="ARBA00022917"/>
    </source>
</evidence>
<dbReference type="GO" id="GO:0050560">
    <property type="term" value="F:aspartate-tRNA(Asn) ligase activity"/>
    <property type="evidence" value="ECO:0007669"/>
    <property type="project" value="UniProtKB-EC"/>
</dbReference>
<feature type="binding site" evidence="7">
    <location>
        <position position="178"/>
    </location>
    <ligand>
        <name>L-aspartate</name>
        <dbReference type="ChEBI" id="CHEBI:29991"/>
    </ligand>
</feature>
<dbReference type="Pfam" id="PF02938">
    <property type="entry name" value="GAD"/>
    <property type="match status" value="1"/>
</dbReference>